<evidence type="ECO:0000313" key="3">
    <source>
        <dbReference type="Proteomes" id="UP000240883"/>
    </source>
</evidence>
<gene>
    <name evidence="2" type="ORF">BS50DRAFT_602399</name>
</gene>
<sequence length="392" mass="42575">MKPTINPARKRRGHTKSRLGCISCKKRKIKYEYLMHGILALAGSHLSIFVDDSSGNSGLAHRQKAIVGLESAFAKWPLNAEEAHVMLATSYVLATQSNYLPDALLDHILSLRGCALLSQIIHDNLLDGAFSAEPQTHTHSAEVILKNLPDLDQTIAREALHSLAAFSHLLPAAHEIERELVAQLASCVQPLLLPAPAPNTHPTPEITTPSTSAANSSPTSIPFTIPSPATIQHPLLSPSPPASFESINWSTITDVPPGTTPDPTRAFNALMSSLTILSTWPRTAILHLFAPENKLGHVVLAHFCAVRFVIAPFFAPEAASRVPIGAMVEWAERVVDAVGDGREGDGWRAFVEWPRRVLGVIGAEVRRKRGLGFGKVRELLVREPQAFREGRG</sequence>
<dbReference type="GO" id="GO:0001228">
    <property type="term" value="F:DNA-binding transcription activator activity, RNA polymerase II-specific"/>
    <property type="evidence" value="ECO:0007669"/>
    <property type="project" value="TreeGrafter"/>
</dbReference>
<organism evidence="2 3">
    <name type="scientific">Corynespora cassiicola Philippines</name>
    <dbReference type="NCBI Taxonomy" id="1448308"/>
    <lineage>
        <taxon>Eukaryota</taxon>
        <taxon>Fungi</taxon>
        <taxon>Dikarya</taxon>
        <taxon>Ascomycota</taxon>
        <taxon>Pezizomycotina</taxon>
        <taxon>Dothideomycetes</taxon>
        <taxon>Pleosporomycetidae</taxon>
        <taxon>Pleosporales</taxon>
        <taxon>Corynesporascaceae</taxon>
        <taxon>Corynespora</taxon>
    </lineage>
</organism>
<dbReference type="PANTHER" id="PTHR47784:SF7">
    <property type="entry name" value="ZN(II)2CYS6 TRANSCRIPTION FACTOR (EUROFUNG)"/>
    <property type="match status" value="1"/>
</dbReference>
<dbReference type="InterPro" id="IPR053157">
    <property type="entry name" value="Sterol_Uptake_Regulator"/>
</dbReference>
<dbReference type="Proteomes" id="UP000240883">
    <property type="component" value="Unassembled WGS sequence"/>
</dbReference>
<proteinExistence type="predicted"/>
<dbReference type="EMBL" id="KZ678139">
    <property type="protein sequence ID" value="PSN63619.1"/>
    <property type="molecule type" value="Genomic_DNA"/>
</dbReference>
<evidence type="ECO:0000256" key="1">
    <source>
        <dbReference type="SAM" id="MobiDB-lite"/>
    </source>
</evidence>
<accession>A0A2T2NE05</accession>
<dbReference type="PANTHER" id="PTHR47784">
    <property type="entry name" value="STEROL UPTAKE CONTROL PROTEIN 2"/>
    <property type="match status" value="1"/>
</dbReference>
<name>A0A2T2NE05_CORCC</name>
<evidence type="ECO:0000313" key="2">
    <source>
        <dbReference type="EMBL" id="PSN63619.1"/>
    </source>
</evidence>
<feature type="region of interest" description="Disordered" evidence="1">
    <location>
        <begin position="196"/>
        <end position="219"/>
    </location>
</feature>
<dbReference type="STRING" id="1448308.A0A2T2NE05"/>
<dbReference type="AlphaFoldDB" id="A0A2T2NE05"/>
<feature type="compositionally biased region" description="Low complexity" evidence="1">
    <location>
        <begin position="207"/>
        <end position="219"/>
    </location>
</feature>
<keyword evidence="3" id="KW-1185">Reference proteome</keyword>
<dbReference type="OrthoDB" id="416217at2759"/>
<reference evidence="2 3" key="1">
    <citation type="journal article" date="2018" name="Front. Microbiol.">
        <title>Genome-Wide Analysis of Corynespora cassiicola Leaf Fall Disease Putative Effectors.</title>
        <authorList>
            <person name="Lopez D."/>
            <person name="Ribeiro S."/>
            <person name="Label P."/>
            <person name="Fumanal B."/>
            <person name="Venisse J.S."/>
            <person name="Kohler A."/>
            <person name="de Oliveira R.R."/>
            <person name="Labutti K."/>
            <person name="Lipzen A."/>
            <person name="Lail K."/>
            <person name="Bauer D."/>
            <person name="Ohm R.A."/>
            <person name="Barry K.W."/>
            <person name="Spatafora J."/>
            <person name="Grigoriev I.V."/>
            <person name="Martin F.M."/>
            <person name="Pujade-Renaud V."/>
        </authorList>
    </citation>
    <scope>NUCLEOTIDE SEQUENCE [LARGE SCALE GENOMIC DNA]</scope>
    <source>
        <strain evidence="2 3">Philippines</strain>
    </source>
</reference>
<protein>
    <submittedName>
        <fullName evidence="2">Uncharacterized protein</fullName>
    </submittedName>
</protein>